<protein>
    <submittedName>
        <fullName evidence="7">Transcription initiation factor IID, 31kD subunit-domain-containing protein</fullName>
    </submittedName>
</protein>
<dbReference type="InParanoid" id="A0A5J5EHH6"/>
<dbReference type="InterPro" id="IPR051431">
    <property type="entry name" value="TFIID_subunit_9"/>
</dbReference>
<evidence type="ECO:0000256" key="3">
    <source>
        <dbReference type="ARBA" id="ARBA00023015"/>
    </source>
</evidence>
<dbReference type="PANTHER" id="PTHR48068">
    <property type="entry name" value="TAF9 RNA POLYMERASE II, TATA BOX-BINDING PROTEIN (TBP)-ASSOCIATED FACTOR"/>
    <property type="match status" value="1"/>
</dbReference>
<evidence type="ECO:0000256" key="1">
    <source>
        <dbReference type="ARBA" id="ARBA00004123"/>
    </source>
</evidence>
<feature type="compositionally biased region" description="Acidic residues" evidence="6">
    <location>
        <begin position="193"/>
        <end position="207"/>
    </location>
</feature>
<dbReference type="InterPro" id="IPR009072">
    <property type="entry name" value="Histone-fold"/>
</dbReference>
<organism evidence="7 8">
    <name type="scientific">Sphaerosporella brunnea</name>
    <dbReference type="NCBI Taxonomy" id="1250544"/>
    <lineage>
        <taxon>Eukaryota</taxon>
        <taxon>Fungi</taxon>
        <taxon>Dikarya</taxon>
        <taxon>Ascomycota</taxon>
        <taxon>Pezizomycotina</taxon>
        <taxon>Pezizomycetes</taxon>
        <taxon>Pezizales</taxon>
        <taxon>Pyronemataceae</taxon>
        <taxon>Sphaerosporella</taxon>
    </lineage>
</organism>
<comment type="subcellular location">
    <subcellularLocation>
        <location evidence="1">Nucleus</location>
    </subcellularLocation>
</comment>
<name>A0A5J5EHH6_9PEZI</name>
<evidence type="ECO:0000313" key="7">
    <source>
        <dbReference type="EMBL" id="KAA8894168.1"/>
    </source>
</evidence>
<feature type="region of interest" description="Disordered" evidence="6">
    <location>
        <begin position="181"/>
        <end position="215"/>
    </location>
</feature>
<comment type="caution">
    <text evidence="7">The sequence shown here is derived from an EMBL/GenBank/DDBJ whole genome shotgun (WGS) entry which is preliminary data.</text>
</comment>
<dbReference type="GO" id="GO:0046982">
    <property type="term" value="F:protein heterodimerization activity"/>
    <property type="evidence" value="ECO:0007669"/>
    <property type="project" value="InterPro"/>
</dbReference>
<keyword evidence="4" id="KW-0804">Transcription</keyword>
<gene>
    <name evidence="7" type="ORF">FN846DRAFT_901037</name>
</gene>
<feature type="region of interest" description="Disordered" evidence="6">
    <location>
        <begin position="1"/>
        <end position="42"/>
    </location>
</feature>
<keyword evidence="7" id="KW-0396">Initiation factor</keyword>
<comment type="similarity">
    <text evidence="2">Belongs to the TAF9 family.</text>
</comment>
<keyword evidence="7" id="KW-0648">Protein biosynthesis</keyword>
<dbReference type="GO" id="GO:0005669">
    <property type="term" value="C:transcription factor TFIID complex"/>
    <property type="evidence" value="ECO:0007669"/>
    <property type="project" value="TreeGrafter"/>
</dbReference>
<dbReference type="GO" id="GO:0003743">
    <property type="term" value="F:translation initiation factor activity"/>
    <property type="evidence" value="ECO:0007669"/>
    <property type="project" value="UniProtKB-KW"/>
</dbReference>
<dbReference type="GO" id="GO:0051123">
    <property type="term" value="P:RNA polymerase II preinitiation complex assembly"/>
    <property type="evidence" value="ECO:0007669"/>
    <property type="project" value="TreeGrafter"/>
</dbReference>
<keyword evidence="3" id="KW-0805">Transcription regulation</keyword>
<keyword evidence="8" id="KW-1185">Reference proteome</keyword>
<reference evidence="7 8" key="1">
    <citation type="submission" date="2019-09" db="EMBL/GenBank/DDBJ databases">
        <title>Draft genome of the ectomycorrhizal ascomycete Sphaerosporella brunnea.</title>
        <authorList>
            <consortium name="DOE Joint Genome Institute"/>
            <person name="Benucci G.M."/>
            <person name="Marozzi G."/>
            <person name="Antonielli L."/>
            <person name="Sanchez S."/>
            <person name="Marco P."/>
            <person name="Wang X."/>
            <person name="Falini L.B."/>
            <person name="Barry K."/>
            <person name="Haridas S."/>
            <person name="Lipzen A."/>
            <person name="Labutti K."/>
            <person name="Grigoriev I.V."/>
            <person name="Murat C."/>
            <person name="Martin F."/>
            <person name="Albertini E."/>
            <person name="Donnini D."/>
            <person name="Bonito G."/>
        </authorList>
    </citation>
    <scope>NUCLEOTIDE SEQUENCE [LARGE SCALE GENOMIC DNA]</scope>
    <source>
        <strain evidence="7 8">Sb_GMNB300</strain>
    </source>
</reference>
<dbReference type="CDD" id="cd07979">
    <property type="entry name" value="HFD_TAF9"/>
    <property type="match status" value="1"/>
</dbReference>
<evidence type="ECO:0000256" key="4">
    <source>
        <dbReference type="ARBA" id="ARBA00023163"/>
    </source>
</evidence>
<dbReference type="Pfam" id="PF02291">
    <property type="entry name" value="TFIID-31kDa"/>
    <property type="match status" value="1"/>
</dbReference>
<feature type="compositionally biased region" description="Low complexity" evidence="6">
    <location>
        <begin position="16"/>
        <end position="38"/>
    </location>
</feature>
<dbReference type="EMBL" id="VXIS01000360">
    <property type="protein sequence ID" value="KAA8894168.1"/>
    <property type="molecule type" value="Genomic_DNA"/>
</dbReference>
<dbReference type="OrthoDB" id="341924at2759"/>
<sequence length="215" mass="23385">MANPNGDLANSSATLADPATITAASAAPAESQQNNASSPPKPRDARLIHLILSSMNVTAYQDRVPLMLMDFAYRYTSGVLQDALLFSDAINNTANTGAQNPPSTINNDDLRMAIASRVNHQFNPSLPKEFLLDIAQERNRVALPTVGPEFGVRLPPEKYCLTGVNWDLKAGGEEWMDVEDDEEEDMGLGMSGMEEDTQMDSMDDIFGEDSNMVDA</sequence>
<accession>A0A5J5EHH6</accession>
<proteinExistence type="inferred from homology"/>
<evidence type="ECO:0000256" key="2">
    <source>
        <dbReference type="ARBA" id="ARBA00007646"/>
    </source>
</evidence>
<dbReference type="Proteomes" id="UP000326924">
    <property type="component" value="Unassembled WGS sequence"/>
</dbReference>
<evidence type="ECO:0000313" key="8">
    <source>
        <dbReference type="Proteomes" id="UP000326924"/>
    </source>
</evidence>
<keyword evidence="5" id="KW-0539">Nucleus</keyword>
<dbReference type="AlphaFoldDB" id="A0A5J5EHH6"/>
<dbReference type="GO" id="GO:0003713">
    <property type="term" value="F:transcription coactivator activity"/>
    <property type="evidence" value="ECO:0007669"/>
    <property type="project" value="TreeGrafter"/>
</dbReference>
<dbReference type="GO" id="GO:0016251">
    <property type="term" value="F:RNA polymerase II general transcription initiation factor activity"/>
    <property type="evidence" value="ECO:0007669"/>
    <property type="project" value="TreeGrafter"/>
</dbReference>
<dbReference type="Gene3D" id="1.10.20.10">
    <property type="entry name" value="Histone, subunit A"/>
    <property type="match status" value="1"/>
</dbReference>
<dbReference type="GO" id="GO:0000124">
    <property type="term" value="C:SAGA complex"/>
    <property type="evidence" value="ECO:0007669"/>
    <property type="project" value="TreeGrafter"/>
</dbReference>
<evidence type="ECO:0000256" key="6">
    <source>
        <dbReference type="SAM" id="MobiDB-lite"/>
    </source>
</evidence>
<dbReference type="SUPFAM" id="SSF47113">
    <property type="entry name" value="Histone-fold"/>
    <property type="match status" value="1"/>
</dbReference>
<dbReference type="PANTHER" id="PTHR48068:SF4">
    <property type="entry name" value="TATA-BOX BINDING PROTEIN ASSOCIATED FACTOR 9"/>
    <property type="match status" value="1"/>
</dbReference>
<evidence type="ECO:0000256" key="5">
    <source>
        <dbReference type="ARBA" id="ARBA00023242"/>
    </source>
</evidence>
<dbReference type="FunCoup" id="A0A5J5EHH6">
    <property type="interactions" value="458"/>
</dbReference>
<dbReference type="InterPro" id="IPR003162">
    <property type="entry name" value="TFIID-31"/>
</dbReference>